<accession>A0A0C4DLF1</accession>
<reference evidence="2" key="3">
    <citation type="submission" date="2011-03" db="EMBL/GenBank/DDBJ databases">
        <title>Annotation of Magnaporthe poae ATCC 64411.</title>
        <authorList>
            <person name="Ma L.-J."/>
            <person name="Dead R."/>
            <person name="Young S.K."/>
            <person name="Zeng Q."/>
            <person name="Gargeya S."/>
            <person name="Fitzgerald M."/>
            <person name="Haas B."/>
            <person name="Abouelleil A."/>
            <person name="Alvarado L."/>
            <person name="Arachchi H.M."/>
            <person name="Berlin A."/>
            <person name="Brown A."/>
            <person name="Chapman S.B."/>
            <person name="Chen Z."/>
            <person name="Dunbar C."/>
            <person name="Freedman E."/>
            <person name="Gearin G."/>
            <person name="Gellesch M."/>
            <person name="Goldberg J."/>
            <person name="Griggs A."/>
            <person name="Gujja S."/>
            <person name="Heiman D."/>
            <person name="Howarth C."/>
            <person name="Larson L."/>
            <person name="Lui A."/>
            <person name="MacDonald P.J.P."/>
            <person name="Mehta T."/>
            <person name="Montmayeur A."/>
            <person name="Murphy C."/>
            <person name="Neiman D."/>
            <person name="Pearson M."/>
            <person name="Priest M."/>
            <person name="Roberts A."/>
            <person name="Saif S."/>
            <person name="Shea T."/>
            <person name="Shenoy N."/>
            <person name="Sisk P."/>
            <person name="Stolte C."/>
            <person name="Sykes S."/>
            <person name="Yandava C."/>
            <person name="Wortman J."/>
            <person name="Nusbaum C."/>
            <person name="Birren B."/>
        </authorList>
    </citation>
    <scope>NUCLEOTIDE SEQUENCE</scope>
    <source>
        <strain evidence="2">ATCC 64411</strain>
    </source>
</reference>
<dbReference type="Proteomes" id="UP000011715">
    <property type="component" value="Unassembled WGS sequence"/>
</dbReference>
<dbReference type="EMBL" id="GL876966">
    <property type="protein sequence ID" value="KLU81504.1"/>
    <property type="molecule type" value="Genomic_DNA"/>
</dbReference>
<reference evidence="3" key="4">
    <citation type="journal article" date="2015" name="G3 (Bethesda)">
        <title>Genome sequences of three phytopathogenic species of the Magnaporthaceae family of fungi.</title>
        <authorList>
            <person name="Okagaki L.H."/>
            <person name="Nunes C.C."/>
            <person name="Sailsbery J."/>
            <person name="Clay B."/>
            <person name="Brown D."/>
            <person name="John T."/>
            <person name="Oh Y."/>
            <person name="Young N."/>
            <person name="Fitzgerald M."/>
            <person name="Haas B.J."/>
            <person name="Zeng Q."/>
            <person name="Young S."/>
            <person name="Adiconis X."/>
            <person name="Fan L."/>
            <person name="Levin J.Z."/>
            <person name="Mitchell T.K."/>
            <person name="Okubara P.A."/>
            <person name="Farman M.L."/>
            <person name="Kohn L.M."/>
            <person name="Birren B."/>
            <person name="Ma L.-J."/>
            <person name="Dean R.A."/>
        </authorList>
    </citation>
    <scope>NUCLEOTIDE SEQUENCE</scope>
    <source>
        <strain evidence="3">ATCC 64411 / 73-15</strain>
    </source>
</reference>
<organism evidence="3 4">
    <name type="scientific">Magnaporthiopsis poae (strain ATCC 64411 / 73-15)</name>
    <name type="common">Kentucky bluegrass fungus</name>
    <name type="synonym">Magnaporthe poae</name>
    <dbReference type="NCBI Taxonomy" id="644358"/>
    <lineage>
        <taxon>Eukaryota</taxon>
        <taxon>Fungi</taxon>
        <taxon>Dikarya</taxon>
        <taxon>Ascomycota</taxon>
        <taxon>Pezizomycotina</taxon>
        <taxon>Sordariomycetes</taxon>
        <taxon>Sordariomycetidae</taxon>
        <taxon>Magnaporthales</taxon>
        <taxon>Magnaporthaceae</taxon>
        <taxon>Magnaporthiopsis</taxon>
    </lineage>
</organism>
<sequence>MRISLYHPPSGRCSLWPRSVLASSSTRFPETRVSLPGISSLWATLNSRLHRRFPRPPPPTTTTTTTKPALGCGLPALTARYACITPTLHPCPTRPSQRPIHHTQPWLPRPPPPIELAPCLHDVSVPGPPGSPPRSHLHAVAVLSLTRRHQLSRAREKWLPSSNRHHTTTKGMMLDDPTLAPRFSPSACLCASSRNRLSGSAVSI</sequence>
<feature type="region of interest" description="Disordered" evidence="1">
    <location>
        <begin position="156"/>
        <end position="175"/>
    </location>
</feature>
<evidence type="ECO:0000313" key="4">
    <source>
        <dbReference type="Proteomes" id="UP000011715"/>
    </source>
</evidence>
<evidence type="ECO:0000256" key="1">
    <source>
        <dbReference type="SAM" id="MobiDB-lite"/>
    </source>
</evidence>
<protein>
    <submittedName>
        <fullName evidence="2 3">Uncharacterized protein</fullName>
    </submittedName>
</protein>
<gene>
    <name evidence="2" type="ORF">MAPG_00592</name>
</gene>
<name>A0A0C4DLF1_MAGP6</name>
<dbReference type="EMBL" id="ADBL01000142">
    <property type="status" value="NOT_ANNOTATED_CDS"/>
    <property type="molecule type" value="Genomic_DNA"/>
</dbReference>
<reference evidence="3" key="5">
    <citation type="submission" date="2015-06" db="UniProtKB">
        <authorList>
            <consortium name="EnsemblFungi"/>
        </authorList>
    </citation>
    <scope>IDENTIFICATION</scope>
    <source>
        <strain evidence="3">ATCC 64411</strain>
    </source>
</reference>
<dbReference type="VEuPathDB" id="FungiDB:MAPG_00592"/>
<dbReference type="EnsemblFungi" id="MAPG_00592T0">
    <property type="protein sequence ID" value="MAPG_00592T0"/>
    <property type="gene ID" value="MAPG_00592"/>
</dbReference>
<evidence type="ECO:0000313" key="3">
    <source>
        <dbReference type="EnsemblFungi" id="MAPG_00592T0"/>
    </source>
</evidence>
<feature type="region of interest" description="Disordered" evidence="1">
    <location>
        <begin position="50"/>
        <end position="71"/>
    </location>
</feature>
<dbReference type="AlphaFoldDB" id="A0A0C4DLF1"/>
<reference evidence="2" key="1">
    <citation type="submission" date="2010-05" db="EMBL/GenBank/DDBJ databases">
        <title>The Genome Sequence of Magnaporthe poae strain ATCC 64411.</title>
        <authorList>
            <consortium name="The Broad Institute Genome Sequencing Platform"/>
            <consortium name="Broad Institute Genome Sequencing Center for Infectious Disease"/>
            <person name="Ma L.-J."/>
            <person name="Dead R."/>
            <person name="Young S."/>
            <person name="Zeng Q."/>
            <person name="Koehrsen M."/>
            <person name="Alvarado L."/>
            <person name="Berlin A."/>
            <person name="Chapman S.B."/>
            <person name="Chen Z."/>
            <person name="Freedman E."/>
            <person name="Gellesch M."/>
            <person name="Goldberg J."/>
            <person name="Griggs A."/>
            <person name="Gujja S."/>
            <person name="Heilman E.R."/>
            <person name="Heiman D."/>
            <person name="Hepburn T."/>
            <person name="Howarth C."/>
            <person name="Jen D."/>
            <person name="Larson L."/>
            <person name="Mehta T."/>
            <person name="Neiman D."/>
            <person name="Pearson M."/>
            <person name="Roberts A."/>
            <person name="Saif S."/>
            <person name="Shea T."/>
            <person name="Shenoy N."/>
            <person name="Sisk P."/>
            <person name="Stolte C."/>
            <person name="Sykes S."/>
            <person name="Walk T."/>
            <person name="White J."/>
            <person name="Yandava C."/>
            <person name="Haas B."/>
            <person name="Nusbaum C."/>
            <person name="Birren B."/>
        </authorList>
    </citation>
    <scope>NUCLEOTIDE SEQUENCE</scope>
    <source>
        <strain evidence="2">ATCC 64411</strain>
    </source>
</reference>
<keyword evidence="4" id="KW-1185">Reference proteome</keyword>
<reference evidence="4" key="2">
    <citation type="submission" date="2010-05" db="EMBL/GenBank/DDBJ databases">
        <title>The genome sequence of Magnaporthe poae strain ATCC 64411.</title>
        <authorList>
            <person name="Ma L.-J."/>
            <person name="Dead R."/>
            <person name="Young S."/>
            <person name="Zeng Q."/>
            <person name="Koehrsen M."/>
            <person name="Alvarado L."/>
            <person name="Berlin A."/>
            <person name="Chapman S.B."/>
            <person name="Chen Z."/>
            <person name="Freedman E."/>
            <person name="Gellesch M."/>
            <person name="Goldberg J."/>
            <person name="Griggs A."/>
            <person name="Gujja S."/>
            <person name="Heilman E.R."/>
            <person name="Heiman D."/>
            <person name="Hepburn T."/>
            <person name="Howarth C."/>
            <person name="Jen D."/>
            <person name="Larson L."/>
            <person name="Mehta T."/>
            <person name="Neiman D."/>
            <person name="Pearson M."/>
            <person name="Roberts A."/>
            <person name="Saif S."/>
            <person name="Shea T."/>
            <person name="Shenoy N."/>
            <person name="Sisk P."/>
            <person name="Stolte C."/>
            <person name="Sykes S."/>
            <person name="Walk T."/>
            <person name="White J."/>
            <person name="Yandava C."/>
            <person name="Haas B."/>
            <person name="Nusbaum C."/>
            <person name="Birren B."/>
        </authorList>
    </citation>
    <scope>NUCLEOTIDE SEQUENCE [LARGE SCALE GENOMIC DNA]</scope>
    <source>
        <strain evidence="4">ATCC 64411 / 73-15</strain>
    </source>
</reference>
<proteinExistence type="predicted"/>
<evidence type="ECO:0000313" key="2">
    <source>
        <dbReference type="EMBL" id="KLU81504.1"/>
    </source>
</evidence>